<feature type="transmembrane region" description="Helical" evidence="5">
    <location>
        <begin position="145"/>
        <end position="163"/>
    </location>
</feature>
<feature type="transmembrane region" description="Helical" evidence="5">
    <location>
        <begin position="389"/>
        <end position="408"/>
    </location>
</feature>
<protein>
    <submittedName>
        <fullName evidence="6">Major facilitator superfamily MFS_1</fullName>
    </submittedName>
</protein>
<feature type="transmembrane region" description="Helical" evidence="5">
    <location>
        <begin position="353"/>
        <end position="377"/>
    </location>
</feature>
<feature type="transmembrane region" description="Helical" evidence="5">
    <location>
        <begin position="215"/>
        <end position="239"/>
    </location>
</feature>
<dbReference type="PANTHER" id="PTHR23523:SF2">
    <property type="entry name" value="2-NITROIMIDAZOLE TRANSPORTER"/>
    <property type="match status" value="1"/>
</dbReference>
<dbReference type="InterPro" id="IPR011701">
    <property type="entry name" value="MFS"/>
</dbReference>
<dbReference type="EMBL" id="ABLD01000006">
    <property type="protein sequence ID" value="EDT10577.1"/>
    <property type="molecule type" value="Genomic_DNA"/>
</dbReference>
<evidence type="ECO:0000256" key="5">
    <source>
        <dbReference type="SAM" id="Phobius"/>
    </source>
</evidence>
<sequence>MAGNPTTASLMTAPNPSDHSQRAAADAATASTERRGTARPVADAAPHDSRARSIALAASLALIAFSLRTPITSVGPILLEAVRATNLSRTGASVLTTLPSLCFGLFGPLAPMLVRRLGSERALLALLMLLTIGTALRVVPAWQVLYVGQIVACFAIGLMNVLIPGVVKRDFPHHVALMTGVYSAAMCAGAAAAAATTVPAANAIAHLFDGAGGNAWAWALALWSLPVALATLVWGVNLPAKAVHAGRRVHVVRGLWRDPLAWKVTLFMGSQSSLAYIVFGWLPTVLRTRGMSAVDAGFMLSLSVVTQAVASLLLPFLLVRLRDQRVVNVAALLLTGLGLMGCFFGPFPIMWMFALLLGIAQGASFTLALTVIGLRSYDSHVAAQLSSMAQGIGYLIASCGPFIAGSLLHATGSLYSLAALCAGVCVVAAWFGYAAGRPEHVKVHVE</sequence>
<feature type="transmembrane region" description="Helical" evidence="5">
    <location>
        <begin position="260"/>
        <end position="279"/>
    </location>
</feature>
<dbReference type="SUPFAM" id="SSF103473">
    <property type="entry name" value="MFS general substrate transporter"/>
    <property type="match status" value="1"/>
</dbReference>
<accession>B1G039</accession>
<feature type="compositionally biased region" description="Polar residues" evidence="4">
    <location>
        <begin position="1"/>
        <end position="18"/>
    </location>
</feature>
<dbReference type="InterPro" id="IPR052524">
    <property type="entry name" value="MFS_Cyanate_Porter"/>
</dbReference>
<dbReference type="InterPro" id="IPR036259">
    <property type="entry name" value="MFS_trans_sf"/>
</dbReference>
<reference evidence="6 7" key="1">
    <citation type="submission" date="2008-03" db="EMBL/GenBank/DDBJ databases">
        <title>Sequencing of the draft genome and assembly of Burkholderia graminis C4D1M.</title>
        <authorList>
            <consortium name="US DOE Joint Genome Institute (JGI-PGF)"/>
            <person name="Copeland A."/>
            <person name="Lucas S."/>
            <person name="Lapidus A."/>
            <person name="Glavina del Rio T."/>
            <person name="Dalin E."/>
            <person name="Tice H."/>
            <person name="Bruce D."/>
            <person name="Goodwin L."/>
            <person name="Pitluck S."/>
            <person name="Larimer F."/>
            <person name="Land M.L."/>
            <person name="Hauser L."/>
            <person name="Tiedje J."/>
            <person name="Richardson P."/>
        </authorList>
    </citation>
    <scope>NUCLEOTIDE SEQUENCE [LARGE SCALE GENOMIC DNA]</scope>
    <source>
        <strain evidence="7">ATCC 700544 / DSM 17151 / LMG 18924 / NCIMB 13744 / C4D1M</strain>
    </source>
</reference>
<evidence type="ECO:0000256" key="4">
    <source>
        <dbReference type="SAM" id="MobiDB-lite"/>
    </source>
</evidence>
<keyword evidence="3 5" id="KW-0472">Membrane</keyword>
<feature type="transmembrane region" description="Helical" evidence="5">
    <location>
        <begin position="326"/>
        <end position="347"/>
    </location>
</feature>
<feature type="transmembrane region" description="Helical" evidence="5">
    <location>
        <begin position="175"/>
        <end position="195"/>
    </location>
</feature>
<keyword evidence="2 5" id="KW-1133">Transmembrane helix</keyword>
<feature type="transmembrane region" description="Helical" evidence="5">
    <location>
        <begin position="91"/>
        <end position="110"/>
    </location>
</feature>
<feature type="transmembrane region" description="Helical" evidence="5">
    <location>
        <begin position="414"/>
        <end position="433"/>
    </location>
</feature>
<proteinExistence type="predicted"/>
<gene>
    <name evidence="6" type="ORF">BgramDRAFT_2727</name>
</gene>
<evidence type="ECO:0000256" key="1">
    <source>
        <dbReference type="ARBA" id="ARBA00022692"/>
    </source>
</evidence>
<feature type="transmembrane region" description="Helical" evidence="5">
    <location>
        <begin position="54"/>
        <end position="71"/>
    </location>
</feature>
<evidence type="ECO:0000256" key="2">
    <source>
        <dbReference type="ARBA" id="ARBA00022989"/>
    </source>
</evidence>
<dbReference type="Pfam" id="PF07690">
    <property type="entry name" value="MFS_1"/>
    <property type="match status" value="1"/>
</dbReference>
<name>B1G039_PARG4</name>
<dbReference type="AlphaFoldDB" id="B1G039"/>
<keyword evidence="1 5" id="KW-0812">Transmembrane</keyword>
<dbReference type="PANTHER" id="PTHR23523">
    <property type="match status" value="1"/>
</dbReference>
<dbReference type="GO" id="GO:0022857">
    <property type="term" value="F:transmembrane transporter activity"/>
    <property type="evidence" value="ECO:0007669"/>
    <property type="project" value="InterPro"/>
</dbReference>
<comment type="caution">
    <text evidence="6">The sequence shown here is derived from an EMBL/GenBank/DDBJ whole genome shotgun (WGS) entry which is preliminary data.</text>
</comment>
<keyword evidence="7" id="KW-1185">Reference proteome</keyword>
<feature type="transmembrane region" description="Helical" evidence="5">
    <location>
        <begin position="122"/>
        <end position="139"/>
    </location>
</feature>
<feature type="region of interest" description="Disordered" evidence="4">
    <location>
        <begin position="1"/>
        <end position="46"/>
    </location>
</feature>
<evidence type="ECO:0000256" key="3">
    <source>
        <dbReference type="ARBA" id="ARBA00023136"/>
    </source>
</evidence>
<evidence type="ECO:0000313" key="7">
    <source>
        <dbReference type="Proteomes" id="UP000005045"/>
    </source>
</evidence>
<evidence type="ECO:0000313" key="6">
    <source>
        <dbReference type="EMBL" id="EDT10577.1"/>
    </source>
</evidence>
<feature type="transmembrane region" description="Helical" evidence="5">
    <location>
        <begin position="299"/>
        <end position="319"/>
    </location>
</feature>
<organism evidence="6 7">
    <name type="scientific">Paraburkholderia graminis (strain ATCC 700544 / DSM 17151 / LMG 18924 / NCIMB 13744 / C4D1M)</name>
    <dbReference type="NCBI Taxonomy" id="396598"/>
    <lineage>
        <taxon>Bacteria</taxon>
        <taxon>Pseudomonadati</taxon>
        <taxon>Pseudomonadota</taxon>
        <taxon>Betaproteobacteria</taxon>
        <taxon>Burkholderiales</taxon>
        <taxon>Burkholderiaceae</taxon>
        <taxon>Paraburkholderia</taxon>
    </lineage>
</organism>
<dbReference type="Gene3D" id="1.20.1250.20">
    <property type="entry name" value="MFS general substrate transporter like domains"/>
    <property type="match status" value="2"/>
</dbReference>
<dbReference type="Proteomes" id="UP000005045">
    <property type="component" value="Unassembled WGS sequence"/>
</dbReference>